<feature type="compositionally biased region" description="Basic and acidic residues" evidence="1">
    <location>
        <begin position="444"/>
        <end position="455"/>
    </location>
</feature>
<reference evidence="2" key="1">
    <citation type="submission" date="2019-10" db="EMBL/GenBank/DDBJ databases">
        <authorList>
            <person name="Zhang R."/>
            <person name="Pan Y."/>
            <person name="Wang J."/>
            <person name="Ma R."/>
            <person name="Yu S."/>
        </authorList>
    </citation>
    <scope>NUCLEOTIDE SEQUENCE</scope>
    <source>
        <strain evidence="2">LA-IB0</strain>
        <tissue evidence="2">Leaf</tissue>
    </source>
</reference>
<feature type="compositionally biased region" description="Low complexity" evidence="1">
    <location>
        <begin position="847"/>
        <end position="861"/>
    </location>
</feature>
<feature type="compositionally biased region" description="Basic and acidic residues" evidence="1">
    <location>
        <begin position="763"/>
        <end position="783"/>
    </location>
</feature>
<feature type="region of interest" description="Disordered" evidence="1">
    <location>
        <begin position="553"/>
        <end position="577"/>
    </location>
</feature>
<feature type="region of interest" description="Disordered" evidence="1">
    <location>
        <begin position="916"/>
        <end position="938"/>
    </location>
</feature>
<evidence type="ECO:0000313" key="3">
    <source>
        <dbReference type="Proteomes" id="UP000826271"/>
    </source>
</evidence>
<feature type="region of interest" description="Disordered" evidence="1">
    <location>
        <begin position="431"/>
        <end position="500"/>
    </location>
</feature>
<feature type="compositionally biased region" description="Basic and acidic residues" evidence="1">
    <location>
        <begin position="476"/>
        <end position="499"/>
    </location>
</feature>
<feature type="compositionally biased region" description="Basic residues" evidence="1">
    <location>
        <begin position="346"/>
        <end position="358"/>
    </location>
</feature>
<feature type="region of interest" description="Disordered" evidence="1">
    <location>
        <begin position="607"/>
        <end position="631"/>
    </location>
</feature>
<feature type="compositionally biased region" description="Polar residues" evidence="1">
    <location>
        <begin position="735"/>
        <end position="761"/>
    </location>
</feature>
<accession>A0AAV6WBV9</accession>
<feature type="region of interest" description="Disordered" evidence="1">
    <location>
        <begin position="331"/>
        <end position="390"/>
    </location>
</feature>
<protein>
    <submittedName>
        <fullName evidence="2">Uncharacterized protein</fullName>
    </submittedName>
</protein>
<feature type="region of interest" description="Disordered" evidence="1">
    <location>
        <begin position="656"/>
        <end position="801"/>
    </location>
</feature>
<feature type="compositionally biased region" description="Polar residues" evidence="1">
    <location>
        <begin position="786"/>
        <end position="799"/>
    </location>
</feature>
<feature type="region of interest" description="Disordered" evidence="1">
    <location>
        <begin position="819"/>
        <end position="890"/>
    </location>
</feature>
<keyword evidence="3" id="KW-1185">Reference proteome</keyword>
<dbReference type="AlphaFoldDB" id="A0AAV6WBV9"/>
<dbReference type="Proteomes" id="UP000826271">
    <property type="component" value="Unassembled WGS sequence"/>
</dbReference>
<feature type="compositionally biased region" description="Polar residues" evidence="1">
    <location>
        <begin position="456"/>
        <end position="467"/>
    </location>
</feature>
<dbReference type="EMBL" id="WHWC01000017">
    <property type="protein sequence ID" value="KAG8365982.1"/>
    <property type="molecule type" value="Genomic_DNA"/>
</dbReference>
<sequence length="938" mass="103157">MVKRRREADSDGGTTSYRTVFLDTSLGTHLAMIVSNSDTVSDFKKKIVLEHMQCFAEIGDLRVHSLKVKRRAKFYHLPDIMLVWSVFQGVKGSWFLSADASGTPACLLNENPSELHTSNGARMGLMTLDDNGLSSDINRIRTLAMSLPDGVTEKSVVPGELMVDKSLEKATDFERINYSDENVMKIEPRAKKRKMSYKEDVYHNPSLKDTYASQYVPCQDASKPNTSSVDAVKDGPEVMVRNEQQGKPTMSEATAEVSGVRNDESNNRDGVAFDGTSVPATEEKSNIESIVNSGKHDKMKEDSTLESIIPENAPTDHQGCVAVKVPDSTISMNASDAMRDVNSDGKKRKTKKAKKKPGKIQDTSDMERNRKGENIKLGTETHKSGEQEGEKELIMTSYGKASDHAGPEFTLNGASFSPNIMDTNVVMEPVISSGNKRKKKKKGNKSDVPDLEKSGMEQTENVVSGSSGLLYPSTDHIPEETDKGESIAEETSEKIEDANRNVADFVTLTRAEQIVEDVSIGKEEMGKTNKSSAGNCHADLLGLEKENQIVEFNQVEKNSENTKNKDRKGKKKSKKSNLTVSDVLEKLPIKDKKVGLEVLTTEENLSSLVKSEQEHKSEKKPEEMNVTSLNSDDLAIPFENKGDGINFKQYFIASQDHDKVDSDEKVKKATKSNAEMKTRKKVKENGLPSVSISTELQSSLKSFENQGSESKSRVRKTSGGQNGDSAHNSDLGEVNPNSIKRSLTVSGNGVKDSSSMTTLQKPNVKEKNRSLDKSSLERLETLPKSRGNNKMTPSLNVSNKMVVKTPLKRSLLSKSGALFEDNSDESSSDENGILHFDASIRTPPDSPSDSSSQSGNSVGESDLSRDSTRNGSNDKKERSTGGKNMLKLDLSASKELTMDMILRSSKRFKKAKILVSKNEQEQNESLDMEFVPDSLPNP</sequence>
<organism evidence="2 3">
    <name type="scientific">Buddleja alternifolia</name>
    <dbReference type="NCBI Taxonomy" id="168488"/>
    <lineage>
        <taxon>Eukaryota</taxon>
        <taxon>Viridiplantae</taxon>
        <taxon>Streptophyta</taxon>
        <taxon>Embryophyta</taxon>
        <taxon>Tracheophyta</taxon>
        <taxon>Spermatophyta</taxon>
        <taxon>Magnoliopsida</taxon>
        <taxon>eudicotyledons</taxon>
        <taxon>Gunneridae</taxon>
        <taxon>Pentapetalae</taxon>
        <taxon>asterids</taxon>
        <taxon>lamiids</taxon>
        <taxon>Lamiales</taxon>
        <taxon>Scrophulariaceae</taxon>
        <taxon>Buddlejeae</taxon>
        <taxon>Buddleja</taxon>
    </lineage>
</organism>
<evidence type="ECO:0000256" key="1">
    <source>
        <dbReference type="SAM" id="MobiDB-lite"/>
    </source>
</evidence>
<proteinExistence type="predicted"/>
<gene>
    <name evidence="2" type="ORF">BUALT_Bualt17G0028700</name>
</gene>
<feature type="compositionally biased region" description="Basic and acidic residues" evidence="1">
    <location>
        <begin position="365"/>
        <end position="390"/>
    </location>
</feature>
<feature type="compositionally biased region" description="Polar residues" evidence="1">
    <location>
        <begin position="688"/>
        <end position="709"/>
    </location>
</feature>
<feature type="compositionally biased region" description="Basic residues" evidence="1">
    <location>
        <begin position="565"/>
        <end position="575"/>
    </location>
</feature>
<feature type="region of interest" description="Disordered" evidence="1">
    <location>
        <begin position="245"/>
        <end position="285"/>
    </location>
</feature>
<evidence type="ECO:0000313" key="2">
    <source>
        <dbReference type="EMBL" id="KAG8365982.1"/>
    </source>
</evidence>
<comment type="caution">
    <text evidence="2">The sequence shown here is derived from an EMBL/GenBank/DDBJ whole genome shotgun (WGS) entry which is preliminary data.</text>
</comment>
<feature type="compositionally biased region" description="Basic and acidic residues" evidence="1">
    <location>
        <begin position="862"/>
        <end position="880"/>
    </location>
</feature>
<feature type="compositionally biased region" description="Basic and acidic residues" evidence="1">
    <location>
        <begin position="656"/>
        <end position="667"/>
    </location>
</feature>
<name>A0AAV6WBV9_9LAMI</name>
<feature type="compositionally biased region" description="Basic and acidic residues" evidence="1">
    <location>
        <begin position="611"/>
        <end position="623"/>
    </location>
</feature>